<keyword evidence="1 7" id="KW-0674">Reaction center</keyword>
<organism evidence="8">
    <name type="scientific">Watanabea reniformis</name>
    <dbReference type="NCBI Taxonomy" id="191674"/>
    <lineage>
        <taxon>Eukaryota</taxon>
        <taxon>Viridiplantae</taxon>
        <taxon>Chlorophyta</taxon>
        <taxon>core chlorophytes</taxon>
        <taxon>Trebouxiophyceae</taxon>
        <taxon>Watanabeales</taxon>
        <taxon>Watanabeaceae</taxon>
        <taxon>Watanabea</taxon>
    </lineage>
</organism>
<evidence type="ECO:0000256" key="1">
    <source>
        <dbReference type="ARBA" id="ARBA00022469"/>
    </source>
</evidence>
<dbReference type="RefSeq" id="YP_009105005.1">
    <property type="nucleotide sequence ID" value="NC_025526.1"/>
</dbReference>
<sequence length="50" mass="5184">MSIFLTKSMSNTGTTGRIPLWLVGLVVGTAALTLVGVFFYGSYVGLGSSL</sequence>
<comment type="subunit">
    <text evidence="7">PSII is composed of 1 copy each of membrane proteins PsbA, PsbB, PsbC, PsbD, PsbE, PsbF, PsbH, PsbI, PsbJ, PsbK, PsbL, PsbM, PsbT, PsbX, PsbY, PsbZ, Psb30/Ycf12, at least 3 peripheral proteins of the oxygen-evolving complex and a large number of cofactors. It forms dimeric complexes.</text>
</comment>
<evidence type="ECO:0000313" key="8">
    <source>
        <dbReference type="EMBL" id="AIT93585.1"/>
    </source>
</evidence>
<dbReference type="InterPro" id="IPR002682">
    <property type="entry name" value="PSII_PsbJ"/>
</dbReference>
<dbReference type="Pfam" id="PF01788">
    <property type="entry name" value="PsbJ"/>
    <property type="match status" value="1"/>
</dbReference>
<dbReference type="GeneID" id="22158594"/>
<keyword evidence="5 7" id="KW-0472">Membrane</keyword>
<dbReference type="GO" id="GO:0009539">
    <property type="term" value="C:photosystem II reaction center"/>
    <property type="evidence" value="ECO:0007669"/>
    <property type="project" value="InterPro"/>
</dbReference>
<geneLocation type="chloroplast" evidence="8"/>
<comment type="function">
    <text evidence="7">One of the components of the core complex of photosystem II (PSII). PSII is a light-driven water:plastoquinone oxidoreductase that uses light energy to abstract electrons from H(2)O, generating O(2) and a proton gradient subsequently used for ATP formation. It consists of a core antenna complex that captures photons, and an electron transfer chain that converts photonic excitation into a charge separation.</text>
</comment>
<comment type="subcellular location">
    <subcellularLocation>
        <location evidence="7">Plastid</location>
        <location evidence="7">Chloroplast thylakoid membrane</location>
        <topology evidence="7">Single-pass membrane protein</topology>
    </subcellularLocation>
</comment>
<reference evidence="8" key="1">
    <citation type="journal article" date="2014" name="BMC Evol. Biol.">
        <title>Chloroplast phylogenomic analysis resolves deep-level relationships within the green algal class Trebouxiophyceae.</title>
        <authorList>
            <person name="Lemieux C."/>
            <person name="Otis C."/>
            <person name="Turmel M."/>
        </authorList>
    </citation>
    <scope>NUCLEOTIDE SEQUENCE</scope>
</reference>
<dbReference type="InterPro" id="IPR037267">
    <property type="entry name" value="PSII_PsbJ_sf"/>
</dbReference>
<keyword evidence="8" id="KW-0934">Plastid</keyword>
<dbReference type="HAMAP" id="MF_01305">
    <property type="entry name" value="PSII_PsbJ"/>
    <property type="match status" value="1"/>
</dbReference>
<comment type="similarity">
    <text evidence="7">Belongs to the PsbJ family.</text>
</comment>
<dbReference type="AlphaFoldDB" id="A0A097KK69"/>
<keyword evidence="2 7" id="KW-0602">Photosynthesis</keyword>
<gene>
    <name evidence="7 8" type="primary">psbJ</name>
</gene>
<dbReference type="GO" id="GO:0009535">
    <property type="term" value="C:chloroplast thylakoid membrane"/>
    <property type="evidence" value="ECO:0007669"/>
    <property type="project" value="UniProtKB-SubCell"/>
</dbReference>
<dbReference type="NCBIfam" id="NF002722">
    <property type="entry name" value="PRK02565.1"/>
    <property type="match status" value="1"/>
</dbReference>
<dbReference type="PANTHER" id="PTHR34812">
    <property type="entry name" value="PHOTOSYSTEM II REACTION CENTER PROTEIN J"/>
    <property type="match status" value="1"/>
</dbReference>
<evidence type="ECO:0000256" key="6">
    <source>
        <dbReference type="ARBA" id="ARBA00023276"/>
    </source>
</evidence>
<dbReference type="SUPFAM" id="SSF161021">
    <property type="entry name" value="Photosystem II reaction center protein J, PsbJ"/>
    <property type="match status" value="1"/>
</dbReference>
<name>A0A097KK69_9CHLO</name>
<keyword evidence="3 7" id="KW-0812">Transmembrane</keyword>
<evidence type="ECO:0000256" key="4">
    <source>
        <dbReference type="ARBA" id="ARBA00022989"/>
    </source>
</evidence>
<keyword evidence="7" id="KW-0793">Thylakoid</keyword>
<dbReference type="EMBL" id="KM462863">
    <property type="protein sequence ID" value="AIT93585.1"/>
    <property type="molecule type" value="Genomic_DNA"/>
</dbReference>
<evidence type="ECO:0000256" key="5">
    <source>
        <dbReference type="ARBA" id="ARBA00023136"/>
    </source>
</evidence>
<dbReference type="PANTHER" id="PTHR34812:SF3">
    <property type="entry name" value="PHOTOSYSTEM II REACTION CENTER PROTEIN J"/>
    <property type="match status" value="1"/>
</dbReference>
<evidence type="ECO:0000256" key="3">
    <source>
        <dbReference type="ARBA" id="ARBA00022692"/>
    </source>
</evidence>
<protein>
    <recommendedName>
        <fullName evidence="7">Photosystem II reaction center protein J</fullName>
        <shortName evidence="7">PSII-J</shortName>
    </recommendedName>
</protein>
<dbReference type="Gene3D" id="6.10.250.2070">
    <property type="match status" value="1"/>
</dbReference>
<keyword evidence="6 7" id="KW-0604">Photosystem II</keyword>
<evidence type="ECO:0000256" key="7">
    <source>
        <dbReference type="HAMAP-Rule" id="MF_01305"/>
    </source>
</evidence>
<evidence type="ECO:0000256" key="2">
    <source>
        <dbReference type="ARBA" id="ARBA00022531"/>
    </source>
</evidence>
<accession>A0A097KK69</accession>
<feature type="transmembrane region" description="Helical" evidence="7">
    <location>
        <begin position="20"/>
        <end position="43"/>
    </location>
</feature>
<proteinExistence type="inferred from homology"/>
<keyword evidence="8" id="KW-0150">Chloroplast</keyword>
<keyword evidence="4 7" id="KW-1133">Transmembrane helix</keyword>
<dbReference type="GO" id="GO:0015979">
    <property type="term" value="P:photosynthesis"/>
    <property type="evidence" value="ECO:0007669"/>
    <property type="project" value="UniProtKB-UniRule"/>
</dbReference>